<evidence type="ECO:0000256" key="1">
    <source>
        <dbReference type="SAM" id="Phobius"/>
    </source>
</evidence>
<name>A0ABV2GEG7_9BACL</name>
<proteinExistence type="predicted"/>
<gene>
    <name evidence="2" type="ORF">ABID49_002330</name>
</gene>
<protein>
    <submittedName>
        <fullName evidence="2">Uncharacterized protein</fullName>
    </submittedName>
</protein>
<keyword evidence="1" id="KW-0812">Transmembrane</keyword>
<accession>A0ABV2GEG7</accession>
<sequence>MANCSCNPLVCLYLAAILAGFALLGLIFLLPHVLAIGGLLGILAILVVVAIALFALAIIFKALFRLLHSLGR</sequence>
<feature type="transmembrane region" description="Helical" evidence="1">
    <location>
        <begin position="12"/>
        <end position="34"/>
    </location>
</feature>
<organism evidence="2 3">
    <name type="scientific">Bhargavaea ullalensis</name>
    <dbReference type="NCBI Taxonomy" id="1265685"/>
    <lineage>
        <taxon>Bacteria</taxon>
        <taxon>Bacillati</taxon>
        <taxon>Bacillota</taxon>
        <taxon>Bacilli</taxon>
        <taxon>Bacillales</taxon>
        <taxon>Caryophanaceae</taxon>
        <taxon>Bhargavaea</taxon>
    </lineage>
</organism>
<keyword evidence="1" id="KW-0472">Membrane</keyword>
<keyword evidence="1" id="KW-1133">Transmembrane helix</keyword>
<comment type="caution">
    <text evidence="2">The sequence shown here is derived from an EMBL/GenBank/DDBJ whole genome shotgun (WGS) entry which is preliminary data.</text>
</comment>
<dbReference type="Proteomes" id="UP001549099">
    <property type="component" value="Unassembled WGS sequence"/>
</dbReference>
<evidence type="ECO:0000313" key="3">
    <source>
        <dbReference type="Proteomes" id="UP001549099"/>
    </source>
</evidence>
<feature type="transmembrane region" description="Helical" evidence="1">
    <location>
        <begin position="40"/>
        <end position="64"/>
    </location>
</feature>
<reference evidence="2 3" key="1">
    <citation type="submission" date="2024-06" db="EMBL/GenBank/DDBJ databases">
        <title>Genomic Encyclopedia of Type Strains, Phase IV (KMG-IV): sequencing the most valuable type-strain genomes for metagenomic binning, comparative biology and taxonomic classification.</title>
        <authorList>
            <person name="Goeker M."/>
        </authorList>
    </citation>
    <scope>NUCLEOTIDE SEQUENCE [LARGE SCALE GENOMIC DNA]</scope>
    <source>
        <strain evidence="2 3">DSM 26128</strain>
    </source>
</reference>
<dbReference type="RefSeq" id="WP_354198433.1">
    <property type="nucleotide sequence ID" value="NZ_JBEPLW010000022.1"/>
</dbReference>
<dbReference type="EMBL" id="JBEPLW010000022">
    <property type="protein sequence ID" value="MET3576412.1"/>
    <property type="molecule type" value="Genomic_DNA"/>
</dbReference>
<keyword evidence="3" id="KW-1185">Reference proteome</keyword>
<evidence type="ECO:0000313" key="2">
    <source>
        <dbReference type="EMBL" id="MET3576412.1"/>
    </source>
</evidence>